<protein>
    <submittedName>
        <fullName evidence="1">Uncharacterized protein</fullName>
    </submittedName>
</protein>
<sequence>HPSVQQAASQVRGLSLLGRELGQWAGRQEVIMSQRGWVDSQGLPEDPELGVLVQLSGHCLRATSVFNETGASVIAGHRLICCVSCGAFAWGNVRALSQACHPAQAGKGLRQQKARLLARKFPRWLSKYSGWSLGELEIPTPSDLLSLASTILAARPRPAAPSAHPVFRPGPPWRPCWTPGVLLSRFGVSFETLPFWEAQARAALGMGQDAGGAPEDYEEV</sequence>
<reference evidence="1" key="1">
    <citation type="submission" date="2023-10" db="EMBL/GenBank/DDBJ databases">
        <authorList>
            <person name="Chen Y."/>
            <person name="Shah S."/>
            <person name="Dougan E. K."/>
            <person name="Thang M."/>
            <person name="Chan C."/>
        </authorList>
    </citation>
    <scope>NUCLEOTIDE SEQUENCE [LARGE SCALE GENOMIC DNA]</scope>
</reference>
<comment type="caution">
    <text evidence="1">The sequence shown here is derived from an EMBL/GenBank/DDBJ whole genome shotgun (WGS) entry which is preliminary data.</text>
</comment>
<dbReference type="EMBL" id="CAUYUJ010006545">
    <property type="protein sequence ID" value="CAK0817734.1"/>
    <property type="molecule type" value="Genomic_DNA"/>
</dbReference>
<keyword evidence="2" id="KW-1185">Reference proteome</keyword>
<accession>A0ABN9RG60</accession>
<evidence type="ECO:0000313" key="2">
    <source>
        <dbReference type="Proteomes" id="UP001189429"/>
    </source>
</evidence>
<name>A0ABN9RG60_9DINO</name>
<organism evidence="1 2">
    <name type="scientific">Prorocentrum cordatum</name>
    <dbReference type="NCBI Taxonomy" id="2364126"/>
    <lineage>
        <taxon>Eukaryota</taxon>
        <taxon>Sar</taxon>
        <taxon>Alveolata</taxon>
        <taxon>Dinophyceae</taxon>
        <taxon>Prorocentrales</taxon>
        <taxon>Prorocentraceae</taxon>
        <taxon>Prorocentrum</taxon>
    </lineage>
</organism>
<evidence type="ECO:0000313" key="1">
    <source>
        <dbReference type="EMBL" id="CAK0817734.1"/>
    </source>
</evidence>
<feature type="non-terminal residue" evidence="1">
    <location>
        <position position="1"/>
    </location>
</feature>
<dbReference type="Proteomes" id="UP001189429">
    <property type="component" value="Unassembled WGS sequence"/>
</dbReference>
<gene>
    <name evidence="1" type="ORF">PCOR1329_LOCUS20240</name>
</gene>
<proteinExistence type="predicted"/>